<evidence type="ECO:0000313" key="2">
    <source>
        <dbReference type="Proteomes" id="UP001458880"/>
    </source>
</evidence>
<protein>
    <submittedName>
        <fullName evidence="1">Uncharacterized protein</fullName>
    </submittedName>
</protein>
<dbReference type="Proteomes" id="UP001458880">
    <property type="component" value="Unassembled WGS sequence"/>
</dbReference>
<evidence type="ECO:0000313" key="1">
    <source>
        <dbReference type="EMBL" id="KAK9752930.1"/>
    </source>
</evidence>
<dbReference type="AlphaFoldDB" id="A0AAW1N378"/>
<sequence>MDVVEDMHQEICHYSTKDDNSILMGLELSQLNEGELSQLNEGVNSTIDVSMSNTSAPDVSFNSNVYVGFSVGMFDQLIRDEDARIENLKTILKIREKALLDRTKGELAWLEIQKK</sequence>
<gene>
    <name evidence="1" type="ORF">QE152_g3795</name>
</gene>
<accession>A0AAW1N378</accession>
<comment type="caution">
    <text evidence="1">The sequence shown here is derived from an EMBL/GenBank/DDBJ whole genome shotgun (WGS) entry which is preliminary data.</text>
</comment>
<keyword evidence="2" id="KW-1185">Reference proteome</keyword>
<dbReference type="EMBL" id="JASPKY010000016">
    <property type="protein sequence ID" value="KAK9752930.1"/>
    <property type="molecule type" value="Genomic_DNA"/>
</dbReference>
<name>A0AAW1N378_POPJA</name>
<reference evidence="1 2" key="1">
    <citation type="journal article" date="2024" name="BMC Genomics">
        <title>De novo assembly and annotation of Popillia japonica's genome with initial clues to its potential as an invasive pest.</title>
        <authorList>
            <person name="Cucini C."/>
            <person name="Boschi S."/>
            <person name="Funari R."/>
            <person name="Cardaioli E."/>
            <person name="Iannotti N."/>
            <person name="Marturano G."/>
            <person name="Paoli F."/>
            <person name="Bruttini M."/>
            <person name="Carapelli A."/>
            <person name="Frati F."/>
            <person name="Nardi F."/>
        </authorList>
    </citation>
    <scope>NUCLEOTIDE SEQUENCE [LARGE SCALE GENOMIC DNA]</scope>
    <source>
        <strain evidence="1">DMR45628</strain>
    </source>
</reference>
<organism evidence="1 2">
    <name type="scientific">Popillia japonica</name>
    <name type="common">Japanese beetle</name>
    <dbReference type="NCBI Taxonomy" id="7064"/>
    <lineage>
        <taxon>Eukaryota</taxon>
        <taxon>Metazoa</taxon>
        <taxon>Ecdysozoa</taxon>
        <taxon>Arthropoda</taxon>
        <taxon>Hexapoda</taxon>
        <taxon>Insecta</taxon>
        <taxon>Pterygota</taxon>
        <taxon>Neoptera</taxon>
        <taxon>Endopterygota</taxon>
        <taxon>Coleoptera</taxon>
        <taxon>Polyphaga</taxon>
        <taxon>Scarabaeiformia</taxon>
        <taxon>Scarabaeidae</taxon>
        <taxon>Rutelinae</taxon>
        <taxon>Popillia</taxon>
    </lineage>
</organism>
<proteinExistence type="predicted"/>